<dbReference type="CDD" id="cd04186">
    <property type="entry name" value="GT_2_like_c"/>
    <property type="match status" value="1"/>
</dbReference>
<dbReference type="EMBL" id="JAUSWH010000001">
    <property type="protein sequence ID" value="MDQ0454168.1"/>
    <property type="molecule type" value="Genomic_DNA"/>
</dbReference>
<dbReference type="SUPFAM" id="SSF53448">
    <property type="entry name" value="Nucleotide-diphospho-sugar transferases"/>
    <property type="match status" value="1"/>
</dbReference>
<protein>
    <submittedName>
        <fullName evidence="2">GT2 family glycosyltransferase</fullName>
    </submittedName>
</protein>
<dbReference type="PANTHER" id="PTHR43179:SF7">
    <property type="entry name" value="RHAMNOSYLTRANSFERASE WBBL"/>
    <property type="match status" value="1"/>
</dbReference>
<reference evidence="2 3" key="1">
    <citation type="submission" date="2023-07" db="EMBL/GenBank/DDBJ databases">
        <title>Genomic Encyclopedia of Type Strains, Phase IV (KMG-IV): sequencing the most valuable type-strain genomes for metagenomic binning, comparative biology and taxonomic classification.</title>
        <authorList>
            <person name="Goeker M."/>
        </authorList>
    </citation>
    <scope>NUCLEOTIDE SEQUENCE [LARGE SCALE GENOMIC DNA]</scope>
    <source>
        <strain evidence="2 3">DSM 100301</strain>
    </source>
</reference>
<name>A0ABU0I7G7_9HYPH</name>
<sequence>MKGASPDLEIAIGEAARLLSDRPIAISVSDPDGVLGPSPVLEFRRHGRVPQSLHRTLLIRGRGRFFGWTPDDLDAIRLIPCVAARPAGRAPVVRLRQMRLVEIGARIGLASPRALIRLAKLFVAGNSKGVIFRFVRFFEGLSEPSYRDWVWAEGERRKAEARNALSAPPPVTVTITGDAALAALSRESLSQQTYPAIRESDGPPPDGHGFWMRLPAGVRLAPQALEDMVQSLLARSAAAAVYADEDVMERSGRRHSPFFKPAWDQPLAEAGWLKPDAALIRASALPQDVDAVSLTSAALLTRVAARGAILHLPRVLLHRPGLAKPALNTRRPSPVLKPVSVIIPTRDRADLLAACLEGLLNRTRHAGLDILVIDNDSREDATLTLLSRIEAEGHIRRVSMPGAFNFSRACNLGVSEARHEAVLLLNNDVEPLQDGWLAEMLGEMEDPRVGAVGPLLLFPDGYVQHGGVILGHGSIARHSFHFHHPDGGEDRGLLSLRRNLSAVTAACLLTRRSLWQAVGGMNEEMLPVAFNDVDYCLKLRKQGAVIRWTPHARLLHRESVSRGTDNTDAKRKRFAAEEKYMFETWGSLLLNDPCHNPNLSLAAGEFVLRGAPRDAAARSSEC</sequence>
<comment type="caution">
    <text evidence="2">The sequence shown here is derived from an EMBL/GenBank/DDBJ whole genome shotgun (WGS) entry which is preliminary data.</text>
</comment>
<evidence type="ECO:0000259" key="1">
    <source>
        <dbReference type="Pfam" id="PF00535"/>
    </source>
</evidence>
<dbReference type="InterPro" id="IPR029044">
    <property type="entry name" value="Nucleotide-diphossugar_trans"/>
</dbReference>
<organism evidence="2 3">
    <name type="scientific">Rhizobium paknamense</name>
    <dbReference type="NCBI Taxonomy" id="1206817"/>
    <lineage>
        <taxon>Bacteria</taxon>
        <taxon>Pseudomonadati</taxon>
        <taxon>Pseudomonadota</taxon>
        <taxon>Alphaproteobacteria</taxon>
        <taxon>Hyphomicrobiales</taxon>
        <taxon>Rhizobiaceae</taxon>
        <taxon>Rhizobium/Agrobacterium group</taxon>
        <taxon>Rhizobium</taxon>
    </lineage>
</organism>
<dbReference type="InterPro" id="IPR001173">
    <property type="entry name" value="Glyco_trans_2-like"/>
</dbReference>
<keyword evidence="3" id="KW-1185">Reference proteome</keyword>
<gene>
    <name evidence="2" type="ORF">QO005_000483</name>
</gene>
<dbReference type="RefSeq" id="WP_307156362.1">
    <property type="nucleotide sequence ID" value="NZ_JAUSWH010000001.1"/>
</dbReference>
<dbReference type="PANTHER" id="PTHR43179">
    <property type="entry name" value="RHAMNOSYLTRANSFERASE WBBL"/>
    <property type="match status" value="1"/>
</dbReference>
<dbReference type="Proteomes" id="UP001235269">
    <property type="component" value="Unassembled WGS sequence"/>
</dbReference>
<feature type="domain" description="Glycosyltransferase 2-like" evidence="1">
    <location>
        <begin position="340"/>
        <end position="513"/>
    </location>
</feature>
<evidence type="ECO:0000313" key="3">
    <source>
        <dbReference type="Proteomes" id="UP001235269"/>
    </source>
</evidence>
<evidence type="ECO:0000313" key="2">
    <source>
        <dbReference type="EMBL" id="MDQ0454168.1"/>
    </source>
</evidence>
<dbReference type="Pfam" id="PF00535">
    <property type="entry name" value="Glycos_transf_2"/>
    <property type="match status" value="1"/>
</dbReference>
<accession>A0ABU0I7G7</accession>
<proteinExistence type="predicted"/>
<dbReference type="Gene3D" id="3.90.550.10">
    <property type="entry name" value="Spore Coat Polysaccharide Biosynthesis Protein SpsA, Chain A"/>
    <property type="match status" value="1"/>
</dbReference>